<dbReference type="PIRSF" id="PIRSF000171">
    <property type="entry name" value="SDHA_APRA_LASPO"/>
    <property type="match status" value="1"/>
</dbReference>
<keyword evidence="3" id="KW-0560">Oxidoreductase</keyword>
<dbReference type="Pfam" id="PF00890">
    <property type="entry name" value="FAD_binding_2"/>
    <property type="match status" value="1"/>
</dbReference>
<organism evidence="6 7">
    <name type="scientific">Cupriavidus pauculus</name>
    <dbReference type="NCBI Taxonomy" id="82633"/>
    <lineage>
        <taxon>Bacteria</taxon>
        <taxon>Pseudomonadati</taxon>
        <taxon>Pseudomonadota</taxon>
        <taxon>Betaproteobacteria</taxon>
        <taxon>Burkholderiales</taxon>
        <taxon>Burkholderiaceae</taxon>
        <taxon>Cupriavidus</taxon>
    </lineage>
</organism>
<dbReference type="AlphaFoldDB" id="A0A5P2HC03"/>
<evidence type="ECO:0000259" key="5">
    <source>
        <dbReference type="Pfam" id="PF02910"/>
    </source>
</evidence>
<dbReference type="SUPFAM" id="SSF56425">
    <property type="entry name" value="Succinate dehydrogenase/fumarate reductase flavoprotein, catalytic domain"/>
    <property type="match status" value="1"/>
</dbReference>
<dbReference type="Gene3D" id="3.90.700.10">
    <property type="entry name" value="Succinate dehydrogenase/fumarate reductase flavoprotein, catalytic domain"/>
    <property type="match status" value="1"/>
</dbReference>
<proteinExistence type="predicted"/>
<comment type="cofactor">
    <cofactor evidence="1">
        <name>FAD</name>
        <dbReference type="ChEBI" id="CHEBI:57692"/>
    </cofactor>
</comment>
<feature type="domain" description="FAD-dependent oxidoreductase 2 FAD-binding" evidence="4">
    <location>
        <begin position="11"/>
        <end position="389"/>
    </location>
</feature>
<reference evidence="6 7" key="1">
    <citation type="submission" date="2019-09" db="EMBL/GenBank/DDBJ databases">
        <title>FDA dAtabase for Regulatory Grade micrObial Sequences (FDA-ARGOS): Supporting development and validation of Infectious Disease Dx tests.</title>
        <authorList>
            <person name="Sciortino C."/>
            <person name="Tallon L."/>
            <person name="Sadzewicz L."/>
            <person name="Vavikolanu K."/>
            <person name="Mehta A."/>
            <person name="Aluvathingal J."/>
            <person name="Nadendla S."/>
            <person name="Nandy P."/>
            <person name="Geyer C."/>
            <person name="Yan Y."/>
            <person name="Sichtig H."/>
        </authorList>
    </citation>
    <scope>NUCLEOTIDE SEQUENCE [LARGE SCALE GENOMIC DNA]</scope>
    <source>
        <strain evidence="6 7">FDAARGOS_664</strain>
    </source>
</reference>
<dbReference type="InterPro" id="IPR015939">
    <property type="entry name" value="Fum_Rdtase/Succ_DH_flav-like_C"/>
</dbReference>
<gene>
    <name evidence="6" type="ORF">FOB72_23375</name>
</gene>
<evidence type="ECO:0000259" key="4">
    <source>
        <dbReference type="Pfam" id="PF00890"/>
    </source>
</evidence>
<evidence type="ECO:0000313" key="7">
    <source>
        <dbReference type="Proteomes" id="UP000322822"/>
    </source>
</evidence>
<evidence type="ECO:0000313" key="6">
    <source>
        <dbReference type="EMBL" id="QET05003.1"/>
    </source>
</evidence>
<dbReference type="RefSeq" id="WP_150375063.1">
    <property type="nucleotide sequence ID" value="NZ_CP044067.1"/>
</dbReference>
<dbReference type="InterPro" id="IPR027477">
    <property type="entry name" value="Succ_DH/fumarate_Rdtase_cat_sf"/>
</dbReference>
<dbReference type="OrthoDB" id="9806724at2"/>
<dbReference type="EMBL" id="CP044067">
    <property type="protein sequence ID" value="QET05003.1"/>
    <property type="molecule type" value="Genomic_DNA"/>
</dbReference>
<name>A0A5P2HC03_9BURK</name>
<sequence length="553" mass="58764">MQWTVETVSTDVLVLGAGMAGFRAALAARATGAHVTLAYRAKGASPYVIGFNAPIGSMDPADSPDVFYDDMLRGGYFLNDRRLVRLLAEKSVDAFHELASWGVPFAHSVDTQTGASRVLQRHLSGNRYPRSVFVPESTGGAILQVMANRARTLGIGQIAGQKAVELLRDGTDVVGALLWKPHSNQMTAVHARAVVIAMGGIGRLYADSTYPVDVGADGLGMALDAGARLIDMEFVQFEPVVTVWPQECRGMEMPTSMLGDGAHLLNNRGERFMLGYNPPSGERGIEKARLALFIQREIDEGRGFPEGGVAFDATVLTDAQRESYVSHCRRLRAAGVEPATTPPIVAPAAHSMMGGVAVDGDCWSGVPGLYVGGEAAGGVHGASRIAGNGCSDTLVFGAIAGGGAARGMLPNLDRDWQAIEADAMARLAHADGGVPAEDVQHAKDGMRKVLSASAGIWRNGRDLAAGLTAFEAMHKEILQMRAGSREAAVELREARRMAGVGTAVLQAALGRTESRGAHQRTDYPAMNDAQWLHHIAFARRGDDELVQSKEPIH</sequence>
<dbReference type="SUPFAM" id="SSF51905">
    <property type="entry name" value="FAD/NAD(P)-binding domain"/>
    <property type="match status" value="1"/>
</dbReference>
<dbReference type="InterPro" id="IPR030664">
    <property type="entry name" value="SdhA/FrdA/AprA"/>
</dbReference>
<dbReference type="InterPro" id="IPR036188">
    <property type="entry name" value="FAD/NAD-bd_sf"/>
</dbReference>
<dbReference type="PRINTS" id="PR00368">
    <property type="entry name" value="FADPNR"/>
</dbReference>
<dbReference type="Gene3D" id="3.50.50.60">
    <property type="entry name" value="FAD/NAD(P)-binding domain"/>
    <property type="match status" value="1"/>
</dbReference>
<dbReference type="SUPFAM" id="SSF46977">
    <property type="entry name" value="Succinate dehydrogenase/fumarate reductase flavoprotein C-terminal domain"/>
    <property type="match status" value="1"/>
</dbReference>
<dbReference type="PANTHER" id="PTHR11632">
    <property type="entry name" value="SUCCINATE DEHYDROGENASE 2 FLAVOPROTEIN SUBUNIT"/>
    <property type="match status" value="1"/>
</dbReference>
<dbReference type="GO" id="GO:0016491">
    <property type="term" value="F:oxidoreductase activity"/>
    <property type="evidence" value="ECO:0007669"/>
    <property type="project" value="UniProtKB-KW"/>
</dbReference>
<evidence type="ECO:0000256" key="3">
    <source>
        <dbReference type="ARBA" id="ARBA00023002"/>
    </source>
</evidence>
<evidence type="ECO:0000256" key="2">
    <source>
        <dbReference type="ARBA" id="ARBA00022630"/>
    </source>
</evidence>
<dbReference type="PANTHER" id="PTHR11632:SF51">
    <property type="entry name" value="SUCCINATE DEHYDROGENASE [UBIQUINONE] FLAVOPROTEIN SUBUNIT, MITOCHONDRIAL"/>
    <property type="match status" value="1"/>
</dbReference>
<dbReference type="Gene3D" id="1.20.58.100">
    <property type="entry name" value="Fumarate reductase/succinate dehydrogenase flavoprotein-like, C-terminal domain"/>
    <property type="match status" value="1"/>
</dbReference>
<dbReference type="InterPro" id="IPR037099">
    <property type="entry name" value="Fum_R/Succ_DH_flav-like_C_sf"/>
</dbReference>
<evidence type="ECO:0000256" key="1">
    <source>
        <dbReference type="ARBA" id="ARBA00001974"/>
    </source>
</evidence>
<feature type="domain" description="Fumarate reductase/succinate dehydrogenase flavoprotein-like C-terminal" evidence="5">
    <location>
        <begin position="445"/>
        <end position="543"/>
    </location>
</feature>
<dbReference type="Proteomes" id="UP000322822">
    <property type="component" value="Chromosome 2"/>
</dbReference>
<dbReference type="InterPro" id="IPR003953">
    <property type="entry name" value="FAD-dep_OxRdtase_2_FAD-bd"/>
</dbReference>
<protein>
    <submittedName>
        <fullName evidence="6">FAD-binding protein</fullName>
    </submittedName>
</protein>
<keyword evidence="2" id="KW-0285">Flavoprotein</keyword>
<accession>A0A5P2HC03</accession>
<dbReference type="Pfam" id="PF02910">
    <property type="entry name" value="Succ_DH_flav_C"/>
    <property type="match status" value="1"/>
</dbReference>